<feature type="compositionally biased region" description="Low complexity" evidence="1">
    <location>
        <begin position="1"/>
        <end position="11"/>
    </location>
</feature>
<reference evidence="2 3" key="1">
    <citation type="journal article" date="2019" name="Int. J. Syst. Evol. Microbiol.">
        <title>The Global Catalogue of Microorganisms (GCM) 10K type strain sequencing project: providing services to taxonomists for standard genome sequencing and annotation.</title>
        <authorList>
            <consortium name="The Broad Institute Genomics Platform"/>
            <consortium name="The Broad Institute Genome Sequencing Center for Infectious Disease"/>
            <person name="Wu L."/>
            <person name="Ma J."/>
        </authorList>
    </citation>
    <scope>NUCLEOTIDE SEQUENCE [LARGE SCALE GENOMIC DNA]</scope>
    <source>
        <strain evidence="2 3">JCM 10303</strain>
    </source>
</reference>
<dbReference type="RefSeq" id="WP_009947957.1">
    <property type="nucleotide sequence ID" value="NZ_BAAAGS010000042.1"/>
</dbReference>
<feature type="region of interest" description="Disordered" evidence="1">
    <location>
        <begin position="1"/>
        <end position="20"/>
    </location>
</feature>
<evidence type="ECO:0000313" key="2">
    <source>
        <dbReference type="EMBL" id="GAA0546865.1"/>
    </source>
</evidence>
<proteinExistence type="predicted"/>
<dbReference type="EMBL" id="BAAAGS010000042">
    <property type="protein sequence ID" value="GAA0546865.1"/>
    <property type="molecule type" value="Genomic_DNA"/>
</dbReference>
<organism evidence="2 3">
    <name type="scientific">Saccharopolyspora erythraea</name>
    <name type="common">Streptomyces erythraeus</name>
    <dbReference type="NCBI Taxonomy" id="1836"/>
    <lineage>
        <taxon>Bacteria</taxon>
        <taxon>Bacillati</taxon>
        <taxon>Actinomycetota</taxon>
        <taxon>Actinomycetes</taxon>
        <taxon>Pseudonocardiales</taxon>
        <taxon>Pseudonocardiaceae</taxon>
        <taxon>Saccharopolyspora</taxon>
    </lineage>
</organism>
<gene>
    <name evidence="2" type="ORF">GCM10009533_52090</name>
</gene>
<protein>
    <submittedName>
        <fullName evidence="2">Uncharacterized protein</fullName>
    </submittedName>
</protein>
<keyword evidence="3" id="KW-1185">Reference proteome</keyword>
<dbReference type="Proteomes" id="UP001500729">
    <property type="component" value="Unassembled WGS sequence"/>
</dbReference>
<sequence length="243" mass="25615">MDTTTDATLTSRSRRDRRPDPARVWEPLAGLADAAQSAAAGSGAVAITRGFDRNSRQRAKALRELLGQRGVAAVEVTPASGSERLLADTEVAAVINLVGAGSWQPYRLGAKLRATVFTPGVAGDEPANTDVIGMVGDSGQRDVALSHVAVRPEDASAGTLAVVSDGEPLSVPGGRMTVTLRDERLEVHLSGPHFAGQSFTTTEIRVETFDGPHRLVRDELPIAEFEGAVTFTAEPRGLRVQAV</sequence>
<name>A0ABN1DLV5_SACER</name>
<evidence type="ECO:0000313" key="3">
    <source>
        <dbReference type="Proteomes" id="UP001500729"/>
    </source>
</evidence>
<comment type="caution">
    <text evidence="2">The sequence shown here is derived from an EMBL/GenBank/DDBJ whole genome shotgun (WGS) entry which is preliminary data.</text>
</comment>
<accession>A0ABN1DLV5</accession>
<evidence type="ECO:0000256" key="1">
    <source>
        <dbReference type="SAM" id="MobiDB-lite"/>
    </source>
</evidence>